<evidence type="ECO:0008006" key="3">
    <source>
        <dbReference type="Google" id="ProtNLM"/>
    </source>
</evidence>
<sequence>MSSDTITNQISQRIPNLYKTSNSVEEKPAENLQETAVEEGKALPPADEAKQINDEELQIAVSNLNEYVQQIGRDLLFSVDKSSERIVVQVLNTETKEIVRQIPSEDVLRVSSNIQNLIDDDAGLLFETFV</sequence>
<organism evidence="2">
    <name type="scientific">hydrothermal vent metagenome</name>
    <dbReference type="NCBI Taxonomy" id="652676"/>
    <lineage>
        <taxon>unclassified sequences</taxon>
        <taxon>metagenomes</taxon>
        <taxon>ecological metagenomes</taxon>
    </lineage>
</organism>
<dbReference type="PANTHER" id="PTHR37166">
    <property type="entry name" value="PROTEIN FLAG"/>
    <property type="match status" value="1"/>
</dbReference>
<dbReference type="Gene3D" id="3.30.160.170">
    <property type="entry name" value="FlaG-like"/>
    <property type="match status" value="1"/>
</dbReference>
<reference evidence="2" key="1">
    <citation type="submission" date="2018-06" db="EMBL/GenBank/DDBJ databases">
        <authorList>
            <person name="Zhirakovskaya E."/>
        </authorList>
    </citation>
    <scope>NUCLEOTIDE SEQUENCE</scope>
</reference>
<dbReference type="EMBL" id="UOFH01000042">
    <property type="protein sequence ID" value="VAW58862.1"/>
    <property type="molecule type" value="Genomic_DNA"/>
</dbReference>
<gene>
    <name evidence="2" type="ORF">MNBD_GAMMA08-1604</name>
</gene>
<dbReference type="Pfam" id="PF03646">
    <property type="entry name" value="FlaG"/>
    <property type="match status" value="1"/>
</dbReference>
<proteinExistence type="predicted"/>
<dbReference type="PANTHER" id="PTHR37166:SF1">
    <property type="entry name" value="PROTEIN FLAG"/>
    <property type="match status" value="1"/>
</dbReference>
<dbReference type="AlphaFoldDB" id="A0A3B0X5Y4"/>
<evidence type="ECO:0000256" key="1">
    <source>
        <dbReference type="SAM" id="MobiDB-lite"/>
    </source>
</evidence>
<dbReference type="SUPFAM" id="SSF160214">
    <property type="entry name" value="FlaG-like"/>
    <property type="match status" value="1"/>
</dbReference>
<evidence type="ECO:0000313" key="2">
    <source>
        <dbReference type="EMBL" id="VAW58862.1"/>
    </source>
</evidence>
<accession>A0A3B0X5Y4</accession>
<protein>
    <recommendedName>
        <fullName evidence="3">Flagellar protein FlaG</fullName>
    </recommendedName>
</protein>
<name>A0A3B0X5Y4_9ZZZZ</name>
<dbReference type="InterPro" id="IPR005186">
    <property type="entry name" value="FlaG"/>
</dbReference>
<dbReference type="InterPro" id="IPR035924">
    <property type="entry name" value="FlaG-like_sf"/>
</dbReference>
<feature type="region of interest" description="Disordered" evidence="1">
    <location>
        <begin position="19"/>
        <end position="49"/>
    </location>
</feature>